<dbReference type="AlphaFoldDB" id="A0A1Q9B063"/>
<dbReference type="SUPFAM" id="SSF53474">
    <property type="entry name" value="alpha/beta-Hydrolases"/>
    <property type="match status" value="1"/>
</dbReference>
<feature type="domain" description="Serine aminopeptidase S33" evidence="1">
    <location>
        <begin position="26"/>
        <end position="291"/>
    </location>
</feature>
<dbReference type="EMBL" id="MKIP01000033">
    <property type="protein sequence ID" value="OLP61363.1"/>
    <property type="molecule type" value="Genomic_DNA"/>
</dbReference>
<evidence type="ECO:0000259" key="1">
    <source>
        <dbReference type="Pfam" id="PF12146"/>
    </source>
</evidence>
<dbReference type="InterPro" id="IPR029058">
    <property type="entry name" value="AB_hydrolase_fold"/>
</dbReference>
<dbReference type="Gene3D" id="3.40.50.1820">
    <property type="entry name" value="alpha/beta hydrolase"/>
    <property type="match status" value="1"/>
</dbReference>
<proteinExistence type="predicted"/>
<dbReference type="Proteomes" id="UP000186364">
    <property type="component" value="Unassembled WGS sequence"/>
</dbReference>
<protein>
    <submittedName>
        <fullName evidence="2">Lysophospholipase</fullName>
    </submittedName>
</protein>
<comment type="caution">
    <text evidence="2">The sequence shown here is derived from an EMBL/GenBank/DDBJ whole genome shotgun (WGS) entry which is preliminary data.</text>
</comment>
<dbReference type="OrthoDB" id="9806902at2"/>
<reference evidence="2 3" key="1">
    <citation type="submission" date="2016-09" db="EMBL/GenBank/DDBJ databases">
        <title>Rhizobium sp. nov., a novel species isolated from the rice rhizosphere.</title>
        <authorList>
            <person name="Zhao J."/>
            <person name="Zhang X."/>
        </authorList>
    </citation>
    <scope>NUCLEOTIDE SEQUENCE [LARGE SCALE GENOMIC DNA]</scope>
    <source>
        <strain evidence="2 3">1.7048</strain>
    </source>
</reference>
<dbReference type="PANTHER" id="PTHR11614">
    <property type="entry name" value="PHOSPHOLIPASE-RELATED"/>
    <property type="match status" value="1"/>
</dbReference>
<keyword evidence="3" id="KW-1185">Reference proteome</keyword>
<name>A0A1Q9B063_9HYPH</name>
<dbReference type="InterPro" id="IPR022742">
    <property type="entry name" value="Hydrolase_4"/>
</dbReference>
<dbReference type="InterPro" id="IPR051044">
    <property type="entry name" value="MAG_DAG_Lipase"/>
</dbReference>
<dbReference type="RefSeq" id="WP_075626755.1">
    <property type="nucleotide sequence ID" value="NZ_FOAM01000009.1"/>
</dbReference>
<evidence type="ECO:0000313" key="3">
    <source>
        <dbReference type="Proteomes" id="UP000186364"/>
    </source>
</evidence>
<organism evidence="2 3">
    <name type="scientific">Xaviernesmea oryzae</name>
    <dbReference type="NCBI Taxonomy" id="464029"/>
    <lineage>
        <taxon>Bacteria</taxon>
        <taxon>Pseudomonadati</taxon>
        <taxon>Pseudomonadota</taxon>
        <taxon>Alphaproteobacteria</taxon>
        <taxon>Hyphomicrobiales</taxon>
        <taxon>Rhizobiaceae</taxon>
        <taxon>Rhizobium/Agrobacterium group</taxon>
        <taxon>Xaviernesmea</taxon>
    </lineage>
</organism>
<accession>A0A1Q9B063</accession>
<evidence type="ECO:0000313" key="2">
    <source>
        <dbReference type="EMBL" id="OLP61363.1"/>
    </source>
</evidence>
<sequence length="319" mass="34963">MFETAYRLASPTGADLSVRAQAAEGDARGVLIVCHGLSEHSLRYRRLAEAMGARGMAVYALDHRGHGLTRGPNHLLGRFAEKGGMDAALDDVAALRAHAAERHPGLPVILFGHSMGGLIALNAVERYPDLFDAVTIWNSNFNAGLAGRGGQLLLAIERWLKGSDVPSAWVPPLTFGAWARAIDNPRTPSDWLSRDPAEVDAYLADPLCGFDPTVSLWMDVFRMIYQAAEPERLKRLRASLPILLVGGGKDPATDGGKAISWLADRMRKAGLNHVYVRLYPEARHETLNDLDRDRATQDLAQWIDTVLDQDQASRSRRGD</sequence>
<gene>
    <name evidence="2" type="ORF">BJF93_21060</name>
</gene>
<dbReference type="Pfam" id="PF12146">
    <property type="entry name" value="Hydrolase_4"/>
    <property type="match status" value="1"/>
</dbReference>